<dbReference type="Proteomes" id="UP000661507">
    <property type="component" value="Unassembled WGS sequence"/>
</dbReference>
<dbReference type="Pfam" id="PF02798">
    <property type="entry name" value="GST_N"/>
    <property type="match status" value="1"/>
</dbReference>
<feature type="domain" description="GST C-terminal" evidence="3">
    <location>
        <begin position="95"/>
        <end position="209"/>
    </location>
</feature>
<comment type="caution">
    <text evidence="4">The sequence shown here is derived from an EMBL/GenBank/DDBJ whole genome shotgun (WGS) entry which is preliminary data.</text>
</comment>
<name>A0A917K7C2_9PROT</name>
<gene>
    <name evidence="4" type="ORF">GCM10011320_08410</name>
</gene>
<feature type="domain" description="GST N-terminal" evidence="2">
    <location>
        <begin position="2"/>
        <end position="89"/>
    </location>
</feature>
<dbReference type="InterPro" id="IPR036282">
    <property type="entry name" value="Glutathione-S-Trfase_C_sf"/>
</dbReference>
<dbReference type="InterPro" id="IPR010987">
    <property type="entry name" value="Glutathione-S-Trfase_C-like"/>
</dbReference>
<dbReference type="AlphaFoldDB" id="A0A917K7C2"/>
<sequence length="209" mass="22146">MAPRFLLHHAPKSRSMGSLWLLEEASAPYEVQWHDLEAGTHKAPGFLAVNPAGKLPALVDRGPDGSWNVVVTEAVAIAAYVADLCPEAGLAPTIGTPERAAYQFWMAYGPGVAEPAMADAAFPRAKPAPPMALGWPDLPTVLARIEGALDGRDWLVGNRFTAADLTVGGLLAYMAMFGLIQPSPVLARYIGAINARPARQRALAMKAPA</sequence>
<dbReference type="Pfam" id="PF00043">
    <property type="entry name" value="GST_C"/>
    <property type="match status" value="1"/>
</dbReference>
<reference evidence="4" key="2">
    <citation type="submission" date="2020-09" db="EMBL/GenBank/DDBJ databases">
        <authorList>
            <person name="Sun Q."/>
            <person name="Zhou Y."/>
        </authorList>
    </citation>
    <scope>NUCLEOTIDE SEQUENCE</scope>
    <source>
        <strain evidence="4">CGMCC 1.3617</strain>
    </source>
</reference>
<keyword evidence="5" id="KW-1185">Reference proteome</keyword>
<dbReference type="CDD" id="cd03207">
    <property type="entry name" value="GST_C_8"/>
    <property type="match status" value="1"/>
</dbReference>
<evidence type="ECO:0000259" key="3">
    <source>
        <dbReference type="PROSITE" id="PS50405"/>
    </source>
</evidence>
<dbReference type="CDD" id="cd03046">
    <property type="entry name" value="GST_N_GTT1_like"/>
    <property type="match status" value="1"/>
</dbReference>
<evidence type="ECO:0000313" key="4">
    <source>
        <dbReference type="EMBL" id="GGJ03718.1"/>
    </source>
</evidence>
<dbReference type="EMBL" id="BMKW01000002">
    <property type="protein sequence ID" value="GGJ03718.1"/>
    <property type="molecule type" value="Genomic_DNA"/>
</dbReference>
<proteinExistence type="inferred from homology"/>
<dbReference type="SUPFAM" id="SSF52833">
    <property type="entry name" value="Thioredoxin-like"/>
    <property type="match status" value="1"/>
</dbReference>
<dbReference type="PANTHER" id="PTHR44051:SF21">
    <property type="entry name" value="GLUTATHIONE S-TRANSFERASE FAMILY PROTEIN"/>
    <property type="match status" value="1"/>
</dbReference>
<dbReference type="PANTHER" id="PTHR44051">
    <property type="entry name" value="GLUTATHIONE S-TRANSFERASE-RELATED"/>
    <property type="match status" value="1"/>
</dbReference>
<dbReference type="SFLD" id="SFLDS00019">
    <property type="entry name" value="Glutathione_Transferase_(cytos"/>
    <property type="match status" value="1"/>
</dbReference>
<dbReference type="SFLD" id="SFLDG01150">
    <property type="entry name" value="Main.1:_Beta-like"/>
    <property type="match status" value="1"/>
</dbReference>
<dbReference type="PROSITE" id="PS50404">
    <property type="entry name" value="GST_NTER"/>
    <property type="match status" value="1"/>
</dbReference>
<dbReference type="SUPFAM" id="SSF47616">
    <property type="entry name" value="GST C-terminal domain-like"/>
    <property type="match status" value="1"/>
</dbReference>
<dbReference type="InterPro" id="IPR036249">
    <property type="entry name" value="Thioredoxin-like_sf"/>
</dbReference>
<dbReference type="InterPro" id="IPR004046">
    <property type="entry name" value="GST_C"/>
</dbReference>
<dbReference type="RefSeq" id="WP_188965680.1">
    <property type="nucleotide sequence ID" value="NZ_BMKW01000002.1"/>
</dbReference>
<dbReference type="InterPro" id="IPR040079">
    <property type="entry name" value="Glutathione_S-Trfase"/>
</dbReference>
<dbReference type="Gene3D" id="3.40.30.10">
    <property type="entry name" value="Glutaredoxin"/>
    <property type="match status" value="1"/>
</dbReference>
<dbReference type="SFLD" id="SFLDG00358">
    <property type="entry name" value="Main_(cytGST)"/>
    <property type="match status" value="1"/>
</dbReference>
<dbReference type="PROSITE" id="PS50405">
    <property type="entry name" value="GST_CTER"/>
    <property type="match status" value="1"/>
</dbReference>
<evidence type="ECO:0000256" key="1">
    <source>
        <dbReference type="RuleBase" id="RU003494"/>
    </source>
</evidence>
<comment type="similarity">
    <text evidence="1">Belongs to the GST superfamily.</text>
</comment>
<dbReference type="InterPro" id="IPR004045">
    <property type="entry name" value="Glutathione_S-Trfase_N"/>
</dbReference>
<dbReference type="Gene3D" id="1.20.1050.10">
    <property type="match status" value="1"/>
</dbReference>
<protein>
    <submittedName>
        <fullName evidence="4">Glutathione S-transferase</fullName>
    </submittedName>
</protein>
<evidence type="ECO:0000313" key="5">
    <source>
        <dbReference type="Proteomes" id="UP000661507"/>
    </source>
</evidence>
<evidence type="ECO:0000259" key="2">
    <source>
        <dbReference type="PROSITE" id="PS50404"/>
    </source>
</evidence>
<organism evidence="4 5">
    <name type="scientific">Neoroseomonas lacus</name>
    <dbReference type="NCBI Taxonomy" id="287609"/>
    <lineage>
        <taxon>Bacteria</taxon>
        <taxon>Pseudomonadati</taxon>
        <taxon>Pseudomonadota</taxon>
        <taxon>Alphaproteobacteria</taxon>
        <taxon>Acetobacterales</taxon>
        <taxon>Acetobacteraceae</taxon>
        <taxon>Neoroseomonas</taxon>
    </lineage>
</organism>
<reference evidence="4" key="1">
    <citation type="journal article" date="2014" name="Int. J. Syst. Evol. Microbiol.">
        <title>Complete genome sequence of Corynebacterium casei LMG S-19264T (=DSM 44701T), isolated from a smear-ripened cheese.</title>
        <authorList>
            <consortium name="US DOE Joint Genome Institute (JGI-PGF)"/>
            <person name="Walter F."/>
            <person name="Albersmeier A."/>
            <person name="Kalinowski J."/>
            <person name="Ruckert C."/>
        </authorList>
    </citation>
    <scope>NUCLEOTIDE SEQUENCE</scope>
    <source>
        <strain evidence="4">CGMCC 1.3617</strain>
    </source>
</reference>
<accession>A0A917K7C2</accession>